<dbReference type="SUPFAM" id="SSF56954">
    <property type="entry name" value="Outer membrane efflux proteins (OEP)"/>
    <property type="match status" value="1"/>
</dbReference>
<keyword evidence="2" id="KW-0564">Palmitate</keyword>
<dbReference type="Pfam" id="PF02321">
    <property type="entry name" value="OEP"/>
    <property type="match status" value="2"/>
</dbReference>
<dbReference type="PROSITE" id="PS51257">
    <property type="entry name" value="PROKAR_LIPOPROTEIN"/>
    <property type="match status" value="1"/>
</dbReference>
<feature type="signal peptide" evidence="2">
    <location>
        <begin position="1"/>
        <end position="22"/>
    </location>
</feature>
<protein>
    <submittedName>
        <fullName evidence="3">Efflux transporter outer membrane subunit</fullName>
    </submittedName>
</protein>
<dbReference type="EMBL" id="JADWYR010000004">
    <property type="protein sequence ID" value="MBG9378769.1"/>
    <property type="molecule type" value="Genomic_DNA"/>
</dbReference>
<evidence type="ECO:0000256" key="2">
    <source>
        <dbReference type="RuleBase" id="RU362097"/>
    </source>
</evidence>
<gene>
    <name evidence="3" type="ORF">I5907_21230</name>
</gene>
<comment type="caution">
    <text evidence="3">The sequence shown here is derived from an EMBL/GenBank/DDBJ whole genome shotgun (WGS) entry which is preliminary data.</text>
</comment>
<comment type="similarity">
    <text evidence="1 2">Belongs to the outer membrane factor (OMF) (TC 1.B.17) family.</text>
</comment>
<evidence type="ECO:0000313" key="4">
    <source>
        <dbReference type="Proteomes" id="UP000628448"/>
    </source>
</evidence>
<dbReference type="Gene3D" id="1.20.1600.10">
    <property type="entry name" value="Outer membrane efflux proteins (OEP)"/>
    <property type="match status" value="1"/>
</dbReference>
<dbReference type="GO" id="GO:0015562">
    <property type="term" value="F:efflux transmembrane transporter activity"/>
    <property type="evidence" value="ECO:0007669"/>
    <property type="project" value="InterPro"/>
</dbReference>
<dbReference type="NCBIfam" id="TIGR01845">
    <property type="entry name" value="outer_NodT"/>
    <property type="match status" value="1"/>
</dbReference>
<feature type="chain" id="PRO_5038161159" evidence="2">
    <location>
        <begin position="23"/>
        <end position="470"/>
    </location>
</feature>
<dbReference type="Proteomes" id="UP000628448">
    <property type="component" value="Unassembled WGS sequence"/>
</dbReference>
<evidence type="ECO:0000313" key="3">
    <source>
        <dbReference type="EMBL" id="MBG9378769.1"/>
    </source>
</evidence>
<keyword evidence="4" id="KW-1185">Reference proteome</keyword>
<dbReference type="InterPro" id="IPR010131">
    <property type="entry name" value="MdtP/NodT-like"/>
</dbReference>
<keyword evidence="2" id="KW-0472">Membrane</keyword>
<keyword evidence="2" id="KW-0732">Signal</keyword>
<dbReference type="InterPro" id="IPR003423">
    <property type="entry name" value="OMP_efflux"/>
</dbReference>
<name>A0A931H0J9_9BACT</name>
<dbReference type="Gene3D" id="2.20.200.10">
    <property type="entry name" value="Outer membrane efflux proteins (OEP)"/>
    <property type="match status" value="1"/>
</dbReference>
<reference evidence="3" key="1">
    <citation type="submission" date="2020-11" db="EMBL/GenBank/DDBJ databases">
        <title>Bacterial whole genome sequence for Panacibacter sp. DH6.</title>
        <authorList>
            <person name="Le V."/>
            <person name="Ko S."/>
            <person name="Ahn C.-Y."/>
            <person name="Oh H.-M."/>
        </authorList>
    </citation>
    <scope>NUCLEOTIDE SEQUENCE</scope>
    <source>
        <strain evidence="3">DH6</strain>
    </source>
</reference>
<dbReference type="RefSeq" id="WP_196992874.1">
    <property type="nucleotide sequence ID" value="NZ_JADWYR010000004.1"/>
</dbReference>
<sequence>MKIILTCFTAIMFLLSACKVSKDIGAPTDAAPVAYRNADTTTTDTASIANIEWKHFFTDHDLQQLIDSSIANNYDMQVALKNIAAAQLVLKQSKLGYLPNVNLQANATINRPSDNSLNGISLSQFLGKSYVEDYTVSGAISWEADIWGKIKNQKEKALASFLQTGEARKVIQTNLVASVASGYYNLLMLDTQVAIAKKNLLLNDSTLGIIRLQYNAGEVTALAVQQATAQRLLAAQLIPQLEQEIAVQENALSLLAAVAPAAIKRNSGINNVQFTTRNAVGVPSALLQNRPDVKASELELAKANANTGIAKANMYPSLTITASGGLNAFKASNWFNIPASLFGAAAGSIAQPLFQRKQLKTQYELAKIDREKRVIEFRQSVLTAVGEVSDALVKVNKLEEQQSIAATRVDALQQAIGNADLLFKNGMANYLEVITAQSNVLQGELELAALKKEQLHATVELYRALGGGWK</sequence>
<proteinExistence type="inferred from homology"/>
<keyword evidence="2" id="KW-0812">Transmembrane</keyword>
<accession>A0A931H0J9</accession>
<dbReference type="PANTHER" id="PTHR30203:SF33">
    <property type="entry name" value="BLR4455 PROTEIN"/>
    <property type="match status" value="1"/>
</dbReference>
<evidence type="ECO:0000256" key="1">
    <source>
        <dbReference type="ARBA" id="ARBA00007613"/>
    </source>
</evidence>
<dbReference type="GO" id="GO:0005886">
    <property type="term" value="C:plasma membrane"/>
    <property type="evidence" value="ECO:0007669"/>
    <property type="project" value="UniProtKB-SubCell"/>
</dbReference>
<comment type="subcellular location">
    <subcellularLocation>
        <location evidence="2">Cell membrane</location>
        <topology evidence="2">Lipid-anchor</topology>
    </subcellularLocation>
</comment>
<organism evidence="3 4">
    <name type="scientific">Panacibacter microcysteis</name>
    <dbReference type="NCBI Taxonomy" id="2793269"/>
    <lineage>
        <taxon>Bacteria</taxon>
        <taxon>Pseudomonadati</taxon>
        <taxon>Bacteroidota</taxon>
        <taxon>Chitinophagia</taxon>
        <taxon>Chitinophagales</taxon>
        <taxon>Chitinophagaceae</taxon>
        <taxon>Panacibacter</taxon>
    </lineage>
</organism>
<keyword evidence="2" id="KW-0449">Lipoprotein</keyword>
<keyword evidence="2" id="KW-1134">Transmembrane beta strand</keyword>
<dbReference type="PANTHER" id="PTHR30203">
    <property type="entry name" value="OUTER MEMBRANE CATION EFFLUX PROTEIN"/>
    <property type="match status" value="1"/>
</dbReference>
<dbReference type="AlphaFoldDB" id="A0A931H0J9"/>